<accession>A0A8J2SEY0</accession>
<reference evidence="1" key="1">
    <citation type="submission" date="2021-11" db="EMBL/GenBank/DDBJ databases">
        <authorList>
            <consortium name="Genoscope - CEA"/>
            <person name="William W."/>
        </authorList>
    </citation>
    <scope>NUCLEOTIDE SEQUENCE</scope>
</reference>
<protein>
    <submittedName>
        <fullName evidence="1">Uncharacterized protein</fullName>
    </submittedName>
</protein>
<keyword evidence="2" id="KW-1185">Reference proteome</keyword>
<gene>
    <name evidence="1" type="ORF">PECAL_1P07410</name>
</gene>
<comment type="caution">
    <text evidence="1">The sequence shown here is derived from an EMBL/GenBank/DDBJ whole genome shotgun (WGS) entry which is preliminary data.</text>
</comment>
<organism evidence="1 2">
    <name type="scientific">Pelagomonas calceolata</name>
    <dbReference type="NCBI Taxonomy" id="35677"/>
    <lineage>
        <taxon>Eukaryota</taxon>
        <taxon>Sar</taxon>
        <taxon>Stramenopiles</taxon>
        <taxon>Ochrophyta</taxon>
        <taxon>Pelagophyceae</taxon>
        <taxon>Pelagomonadales</taxon>
        <taxon>Pelagomonadaceae</taxon>
        <taxon>Pelagomonas</taxon>
    </lineage>
</organism>
<dbReference type="EMBL" id="CAKKNE010000001">
    <property type="protein sequence ID" value="CAH0364382.1"/>
    <property type="molecule type" value="Genomic_DNA"/>
</dbReference>
<sequence length="299" mass="33591">MVDKSDEETVEEETQVEQTSAASLAWVLDTCAEAVVELTDAEDFADACISSGPAHHARLMTGGATRVLLRANRSLVITQGRGWAEQEEEFELTLAEHLGAVREWIAFEEDGRGTRAEQWVQEHVARLQEKKDCRYTKPEEKEEYDARIQRVRETGFITEPADPRRAAVLARLEATVYCHGAINVPADGDRDPYFDYSQTNSKETAVVFMMQSAGESPRGVLKRILSKLSKIATPAALESLPRLVAALGGSDYLHDIVGSINRKYYKRKLRQHEAQAGKGVEPDPEEEQYWRYEIPHTIS</sequence>
<evidence type="ECO:0000313" key="1">
    <source>
        <dbReference type="EMBL" id="CAH0364382.1"/>
    </source>
</evidence>
<name>A0A8J2SEY0_9STRA</name>
<dbReference type="Proteomes" id="UP000789595">
    <property type="component" value="Unassembled WGS sequence"/>
</dbReference>
<dbReference type="AlphaFoldDB" id="A0A8J2SEY0"/>
<evidence type="ECO:0000313" key="2">
    <source>
        <dbReference type="Proteomes" id="UP000789595"/>
    </source>
</evidence>
<proteinExistence type="predicted"/>